<dbReference type="SFLD" id="SFLDG01123">
    <property type="entry name" value="methyltransferase_(Class_B)"/>
    <property type="match status" value="1"/>
</dbReference>
<dbReference type="SFLD" id="SFLDS00029">
    <property type="entry name" value="Radical_SAM"/>
    <property type="match status" value="1"/>
</dbReference>
<evidence type="ECO:0000259" key="8">
    <source>
        <dbReference type="PROSITE" id="PS51332"/>
    </source>
</evidence>
<dbReference type="InterPro" id="IPR051198">
    <property type="entry name" value="BchE-like"/>
</dbReference>
<dbReference type="SMART" id="SM00729">
    <property type="entry name" value="Elp3"/>
    <property type="match status" value="1"/>
</dbReference>
<dbReference type="CDD" id="cd02068">
    <property type="entry name" value="radical_SAM_B12_BD"/>
    <property type="match status" value="1"/>
</dbReference>
<organism evidence="10">
    <name type="scientific">hydrothermal vent metagenome</name>
    <dbReference type="NCBI Taxonomy" id="652676"/>
    <lineage>
        <taxon>unclassified sequences</taxon>
        <taxon>metagenomes</taxon>
        <taxon>ecological metagenomes</taxon>
    </lineage>
</organism>
<evidence type="ECO:0000256" key="5">
    <source>
        <dbReference type="ARBA" id="ARBA00022723"/>
    </source>
</evidence>
<dbReference type="PANTHER" id="PTHR43409">
    <property type="entry name" value="ANAEROBIC MAGNESIUM-PROTOPORPHYRIN IX MONOMETHYL ESTER CYCLASE-RELATED"/>
    <property type="match status" value="1"/>
</dbReference>
<evidence type="ECO:0000313" key="10">
    <source>
        <dbReference type="EMBL" id="VAX21465.1"/>
    </source>
</evidence>
<evidence type="ECO:0000256" key="1">
    <source>
        <dbReference type="ARBA" id="ARBA00001966"/>
    </source>
</evidence>
<evidence type="ECO:0000256" key="6">
    <source>
        <dbReference type="ARBA" id="ARBA00023004"/>
    </source>
</evidence>
<evidence type="ECO:0000256" key="2">
    <source>
        <dbReference type="ARBA" id="ARBA00022603"/>
    </source>
</evidence>
<dbReference type="InterPro" id="IPR006158">
    <property type="entry name" value="Cobalamin-bd"/>
</dbReference>
<dbReference type="PROSITE" id="PS51332">
    <property type="entry name" value="B12_BINDING"/>
    <property type="match status" value="1"/>
</dbReference>
<keyword evidence="3" id="KW-0808">Transferase</keyword>
<keyword evidence="2" id="KW-0489">Methyltransferase</keyword>
<keyword evidence="5" id="KW-0479">Metal-binding</keyword>
<keyword evidence="7" id="KW-0411">Iron-sulfur</keyword>
<dbReference type="PANTHER" id="PTHR43409:SF7">
    <property type="entry name" value="BLL1977 PROTEIN"/>
    <property type="match status" value="1"/>
</dbReference>
<dbReference type="GO" id="GO:0003824">
    <property type="term" value="F:catalytic activity"/>
    <property type="evidence" value="ECO:0007669"/>
    <property type="project" value="InterPro"/>
</dbReference>
<accession>A0A3B1CR37</accession>
<dbReference type="GO" id="GO:0031419">
    <property type="term" value="F:cobalamin binding"/>
    <property type="evidence" value="ECO:0007669"/>
    <property type="project" value="InterPro"/>
</dbReference>
<dbReference type="InterPro" id="IPR058240">
    <property type="entry name" value="rSAM_sf"/>
</dbReference>
<evidence type="ECO:0000256" key="7">
    <source>
        <dbReference type="ARBA" id="ARBA00023014"/>
    </source>
</evidence>
<dbReference type="Gene3D" id="3.40.50.280">
    <property type="entry name" value="Cobalamin-binding domain"/>
    <property type="match status" value="1"/>
</dbReference>
<dbReference type="InterPro" id="IPR023404">
    <property type="entry name" value="rSAM_horseshoe"/>
</dbReference>
<evidence type="ECO:0000259" key="9">
    <source>
        <dbReference type="PROSITE" id="PS51918"/>
    </source>
</evidence>
<comment type="cofactor">
    <cofactor evidence="1">
        <name>[4Fe-4S] cluster</name>
        <dbReference type="ChEBI" id="CHEBI:49883"/>
    </cofactor>
</comment>
<reference evidence="10" key="1">
    <citation type="submission" date="2018-06" db="EMBL/GenBank/DDBJ databases">
        <authorList>
            <person name="Zhirakovskaya E."/>
        </authorList>
    </citation>
    <scope>NUCLEOTIDE SEQUENCE</scope>
</reference>
<dbReference type="Pfam" id="PF04055">
    <property type="entry name" value="Radical_SAM"/>
    <property type="match status" value="1"/>
</dbReference>
<dbReference type="Gene3D" id="3.80.30.20">
    <property type="entry name" value="tm_1862 like domain"/>
    <property type="match status" value="1"/>
</dbReference>
<feature type="domain" description="B12-binding" evidence="8">
    <location>
        <begin position="6"/>
        <end position="135"/>
    </location>
</feature>
<proteinExistence type="predicted"/>
<keyword evidence="6" id="KW-0408">Iron</keyword>
<dbReference type="SUPFAM" id="SSF102114">
    <property type="entry name" value="Radical SAM enzymes"/>
    <property type="match status" value="1"/>
</dbReference>
<dbReference type="PROSITE" id="PS51918">
    <property type="entry name" value="RADICAL_SAM"/>
    <property type="match status" value="1"/>
</dbReference>
<dbReference type="GO" id="GO:0051539">
    <property type="term" value="F:4 iron, 4 sulfur cluster binding"/>
    <property type="evidence" value="ECO:0007669"/>
    <property type="project" value="UniProtKB-KW"/>
</dbReference>
<evidence type="ECO:0000256" key="4">
    <source>
        <dbReference type="ARBA" id="ARBA00022691"/>
    </source>
</evidence>
<dbReference type="CDD" id="cd01335">
    <property type="entry name" value="Radical_SAM"/>
    <property type="match status" value="1"/>
</dbReference>
<dbReference type="EMBL" id="UOGA01000200">
    <property type="protein sequence ID" value="VAX21465.1"/>
    <property type="molecule type" value="Genomic_DNA"/>
</dbReference>
<dbReference type="AlphaFoldDB" id="A0A3B1CR37"/>
<dbReference type="SFLD" id="SFLDG01082">
    <property type="entry name" value="B12-binding_domain_containing"/>
    <property type="match status" value="1"/>
</dbReference>
<protein>
    <submittedName>
        <fullName evidence="10">Uncharacterized protein</fullName>
    </submittedName>
</protein>
<evidence type="ECO:0000256" key="3">
    <source>
        <dbReference type="ARBA" id="ARBA00022679"/>
    </source>
</evidence>
<dbReference type="GO" id="GO:0046872">
    <property type="term" value="F:metal ion binding"/>
    <property type="evidence" value="ECO:0007669"/>
    <property type="project" value="UniProtKB-KW"/>
</dbReference>
<dbReference type="InterPro" id="IPR006638">
    <property type="entry name" value="Elp3/MiaA/NifB-like_rSAM"/>
</dbReference>
<feature type="domain" description="Radical SAM core" evidence="9">
    <location>
        <begin position="179"/>
        <end position="407"/>
    </location>
</feature>
<keyword evidence="4" id="KW-0949">S-adenosyl-L-methionine</keyword>
<dbReference type="InterPro" id="IPR007197">
    <property type="entry name" value="rSAM"/>
</dbReference>
<sequence length="465" mass="52555">MKILLVYTDINVKGGARSYHFGLGILSSVLKNAGHTTELHYMFDKWDPEGFVKHVERFKPDVIGYTSDSTQIGNVGKLTTLIKGRGILQIAGGTHPSLYPKCLELTDGLDAICIGEGEKPLLDLVTALSEGESHQNIPGLWIKKEDGSIIRNHQSCFVSELDNIPFGDRALFDFQQIIDSDYDRATFMLSRGCPYQCSYCGSPAMGKQQEGKYVRFRSVENGIAEIKQVISQYKVKSIFFADDVFTIDRKYVKAFCEAYKREIGLPFEVTTRVESSNPETFEFLADAGCTRVAMGIESGSVELRRKVLNRKMTNDKIIKAFQDAKKAGLKTKSYNIVGFPHETKALHQETIKLNRELNPDSLVCYIFNPYPGTGLYDVSIRDGFLKPEQLEEEGFISRTDTPLVMPDFPREEILKCYRNFAYNVYKGRSSKKALLYKVYYSRFGESLIRILDIVKKPIQKLAMGS</sequence>
<dbReference type="InterPro" id="IPR034466">
    <property type="entry name" value="Methyltransferase_Class_B"/>
</dbReference>
<name>A0A3B1CR37_9ZZZZ</name>
<dbReference type="Pfam" id="PF02310">
    <property type="entry name" value="B12-binding"/>
    <property type="match status" value="1"/>
</dbReference>
<gene>
    <name evidence="10" type="ORF">MNBD_NITROSPINAE04-1886</name>
</gene>